<dbReference type="AlphaFoldDB" id="A0A5B0SK98"/>
<reference evidence="3 4" key="1">
    <citation type="submission" date="2019-05" db="EMBL/GenBank/DDBJ databases">
        <title>Emergence of the Ug99 lineage of the wheat stem rust pathogen through somatic hybridization.</title>
        <authorList>
            <person name="Li F."/>
            <person name="Upadhyaya N.M."/>
            <person name="Sperschneider J."/>
            <person name="Matny O."/>
            <person name="Nguyen-Phuc H."/>
            <person name="Mago R."/>
            <person name="Raley C."/>
            <person name="Miller M.E."/>
            <person name="Silverstein K.A.T."/>
            <person name="Henningsen E."/>
            <person name="Hirsch C.D."/>
            <person name="Visser B."/>
            <person name="Pretorius Z.A."/>
            <person name="Steffenson B.J."/>
            <person name="Schwessinger B."/>
            <person name="Dodds P.N."/>
            <person name="Figueroa M."/>
        </authorList>
    </citation>
    <scope>NUCLEOTIDE SEQUENCE [LARGE SCALE GENOMIC DNA]</scope>
    <source>
        <strain evidence="3 4">Ug99</strain>
    </source>
</reference>
<proteinExistence type="predicted"/>
<evidence type="ECO:0000256" key="1">
    <source>
        <dbReference type="SAM" id="MobiDB-lite"/>
    </source>
</evidence>
<organism evidence="3 4">
    <name type="scientific">Puccinia graminis f. sp. tritici</name>
    <dbReference type="NCBI Taxonomy" id="56615"/>
    <lineage>
        <taxon>Eukaryota</taxon>
        <taxon>Fungi</taxon>
        <taxon>Dikarya</taxon>
        <taxon>Basidiomycota</taxon>
        <taxon>Pucciniomycotina</taxon>
        <taxon>Pucciniomycetes</taxon>
        <taxon>Pucciniales</taxon>
        <taxon>Pucciniaceae</taxon>
        <taxon>Puccinia</taxon>
    </lineage>
</organism>
<evidence type="ECO:0000313" key="4">
    <source>
        <dbReference type="Proteomes" id="UP000325313"/>
    </source>
</evidence>
<evidence type="ECO:0000313" key="2">
    <source>
        <dbReference type="EMBL" id="KAA1123812.1"/>
    </source>
</evidence>
<dbReference type="Proteomes" id="UP000325313">
    <property type="component" value="Unassembled WGS sequence"/>
</dbReference>
<accession>A0A5B0SK98</accession>
<evidence type="ECO:0000313" key="3">
    <source>
        <dbReference type="EMBL" id="KAA1137789.1"/>
    </source>
</evidence>
<comment type="caution">
    <text evidence="3">The sequence shown here is derived from an EMBL/GenBank/DDBJ whole genome shotgun (WGS) entry which is preliminary data.</text>
</comment>
<sequence>MSSECAAAVWWGLYLMKGPLQGLSGLLPTPETLSQRRRYVWPQTGTAQLKRGRGLDLPSPRGVLKPSSPQDLTVKEHKRNTGHVII</sequence>
<feature type="region of interest" description="Disordered" evidence="1">
    <location>
        <begin position="50"/>
        <end position="69"/>
    </location>
</feature>
<name>A0A5B0SK98_PUCGR</name>
<protein>
    <submittedName>
        <fullName evidence="3">Uncharacterized protein</fullName>
    </submittedName>
</protein>
<dbReference type="EMBL" id="VDEP01000206">
    <property type="protein sequence ID" value="KAA1123812.1"/>
    <property type="molecule type" value="Genomic_DNA"/>
</dbReference>
<gene>
    <name evidence="3" type="ORF">PGTUg99_018217</name>
    <name evidence="2" type="ORF">PGTUg99_022436</name>
</gene>
<dbReference type="EMBL" id="VDEP01000005">
    <property type="protein sequence ID" value="KAA1137789.1"/>
    <property type="molecule type" value="Genomic_DNA"/>
</dbReference>